<organism evidence="3 4">
    <name type="scientific">Rhizopogon vinicolor AM-OR11-026</name>
    <dbReference type="NCBI Taxonomy" id="1314800"/>
    <lineage>
        <taxon>Eukaryota</taxon>
        <taxon>Fungi</taxon>
        <taxon>Dikarya</taxon>
        <taxon>Basidiomycota</taxon>
        <taxon>Agaricomycotina</taxon>
        <taxon>Agaricomycetes</taxon>
        <taxon>Agaricomycetidae</taxon>
        <taxon>Boletales</taxon>
        <taxon>Suillineae</taxon>
        <taxon>Rhizopogonaceae</taxon>
        <taxon>Rhizopogon</taxon>
    </lineage>
</organism>
<dbReference type="Gene3D" id="1.25.40.90">
    <property type="match status" value="1"/>
</dbReference>
<dbReference type="SUPFAM" id="SSF89009">
    <property type="entry name" value="GAT-like domain"/>
    <property type="match status" value="1"/>
</dbReference>
<dbReference type="STRING" id="1314800.A0A1B7NHS4"/>
<dbReference type="InterPro" id="IPR045007">
    <property type="entry name" value="LSB5"/>
</dbReference>
<name>A0A1B7NHS4_9AGAM</name>
<dbReference type="SUPFAM" id="SSF48464">
    <property type="entry name" value="ENTH/VHS domain"/>
    <property type="match status" value="1"/>
</dbReference>
<evidence type="ECO:0000256" key="1">
    <source>
        <dbReference type="SAM" id="MobiDB-lite"/>
    </source>
</evidence>
<dbReference type="GO" id="GO:0043130">
    <property type="term" value="F:ubiquitin binding"/>
    <property type="evidence" value="ECO:0007669"/>
    <property type="project" value="InterPro"/>
</dbReference>
<feature type="compositionally biased region" description="Acidic residues" evidence="1">
    <location>
        <begin position="452"/>
        <end position="462"/>
    </location>
</feature>
<dbReference type="InParanoid" id="A0A1B7NHS4"/>
<dbReference type="FunCoup" id="A0A1B7NHS4">
    <property type="interactions" value="21"/>
</dbReference>
<dbReference type="GO" id="GO:0006897">
    <property type="term" value="P:endocytosis"/>
    <property type="evidence" value="ECO:0007669"/>
    <property type="project" value="InterPro"/>
</dbReference>
<protein>
    <recommendedName>
        <fullName evidence="2">VHS domain-containing protein</fullName>
    </recommendedName>
</protein>
<gene>
    <name evidence="3" type="ORF">K503DRAFT_861498</name>
</gene>
<dbReference type="PROSITE" id="PS50179">
    <property type="entry name" value="VHS"/>
    <property type="match status" value="1"/>
</dbReference>
<dbReference type="EMBL" id="KV448125">
    <property type="protein sequence ID" value="OAX44457.1"/>
    <property type="molecule type" value="Genomic_DNA"/>
</dbReference>
<dbReference type="Pfam" id="PF00790">
    <property type="entry name" value="VHS"/>
    <property type="match status" value="1"/>
</dbReference>
<sequence>MSALKFAVSALNREKPHSSITDWVDILTAPSYSDEAYDGIPELVESIALQPTGTSEASRAIRKKLKHGDAHHQYRALVILKALVDNGPQKFQTTFADGQLTDAIKQLAADPATDQKVKKKLLAVLASWHSQFKDDPSMSAVVGLYRQCRPADRRTHGYSNSADLSHGLSSDYERKMKEKDEKELAKQRAKREKEEAKERARKAEADARKQKGRSRRAPFNFEAERPQILTTIASASQASSNLVNAIMLVNGEKESVVSNVRVQECLEKARAVRKPIVRYIQLVENEEMIGALIETNERVVAALQMYVNFATPDRTTPSDPTAGVQAAMAATHISPKCTDDLSSLQFQQRAAVEQYKQELRDYEEHEGGGSYVHPDLQDLSFGSLGNEEAKLPPPMRPTSRHTTKADLDWDQGRGSLSDFSDYESEGEDEQRYVAHPPAPSSSLRHSERTVDAEDPFADPFGD</sequence>
<dbReference type="SMART" id="SM00288">
    <property type="entry name" value="VHS"/>
    <property type="match status" value="1"/>
</dbReference>
<dbReference type="GO" id="GO:0007034">
    <property type="term" value="P:vacuolar transport"/>
    <property type="evidence" value="ECO:0007669"/>
    <property type="project" value="UniProtKB-ARBA"/>
</dbReference>
<proteinExistence type="predicted"/>
<dbReference type="PANTHER" id="PTHR47789">
    <property type="entry name" value="LAS SEVENTEEN-BINDING PROTEIN 5"/>
    <property type="match status" value="1"/>
</dbReference>
<dbReference type="CDD" id="cd16980">
    <property type="entry name" value="VHS_Lsb5"/>
    <property type="match status" value="1"/>
</dbReference>
<reference evidence="3 4" key="1">
    <citation type="submission" date="2016-06" db="EMBL/GenBank/DDBJ databases">
        <title>Comparative genomics of the ectomycorrhizal sister species Rhizopogon vinicolor and Rhizopogon vesiculosus (Basidiomycota: Boletales) reveals a divergence of the mating type B locus.</title>
        <authorList>
            <consortium name="DOE Joint Genome Institute"/>
            <person name="Mujic A.B."/>
            <person name="Kuo A."/>
            <person name="Tritt A."/>
            <person name="Lipzen A."/>
            <person name="Chen C."/>
            <person name="Johnson J."/>
            <person name="Sharma A."/>
            <person name="Barry K."/>
            <person name="Grigoriev I.V."/>
            <person name="Spatafora J.W."/>
        </authorList>
    </citation>
    <scope>NUCLEOTIDE SEQUENCE [LARGE SCALE GENOMIC DNA]</scope>
    <source>
        <strain evidence="3 4">AM-OR11-026</strain>
    </source>
</reference>
<dbReference type="PANTHER" id="PTHR47789:SF1">
    <property type="entry name" value="LAS SEVENTEEN-BINDING PROTEIN 5"/>
    <property type="match status" value="1"/>
</dbReference>
<evidence type="ECO:0000313" key="3">
    <source>
        <dbReference type="EMBL" id="OAX44457.1"/>
    </source>
</evidence>
<dbReference type="Proteomes" id="UP000092154">
    <property type="component" value="Unassembled WGS sequence"/>
</dbReference>
<accession>A0A1B7NHS4</accession>
<dbReference type="CDD" id="cd14232">
    <property type="entry name" value="GAT_LSB5"/>
    <property type="match status" value="1"/>
</dbReference>
<dbReference type="GO" id="GO:0030479">
    <property type="term" value="C:actin cortical patch"/>
    <property type="evidence" value="ECO:0007669"/>
    <property type="project" value="TreeGrafter"/>
</dbReference>
<feature type="domain" description="VHS" evidence="2">
    <location>
        <begin position="27"/>
        <end position="147"/>
    </location>
</feature>
<dbReference type="GO" id="GO:0007015">
    <property type="term" value="P:actin filament organization"/>
    <property type="evidence" value="ECO:0007669"/>
    <property type="project" value="InterPro"/>
</dbReference>
<dbReference type="OrthoDB" id="10068368at2759"/>
<feature type="compositionally biased region" description="Basic and acidic residues" evidence="1">
    <location>
        <begin position="171"/>
        <end position="209"/>
    </location>
</feature>
<dbReference type="InterPro" id="IPR044103">
    <property type="entry name" value="GAT_LSB5"/>
</dbReference>
<evidence type="ECO:0000259" key="2">
    <source>
        <dbReference type="PROSITE" id="PS50179"/>
    </source>
</evidence>
<feature type="region of interest" description="Disordered" evidence="1">
    <location>
        <begin position="362"/>
        <end position="462"/>
    </location>
</feature>
<dbReference type="GO" id="GO:0035091">
    <property type="term" value="F:phosphatidylinositol binding"/>
    <property type="evidence" value="ECO:0007669"/>
    <property type="project" value="InterPro"/>
</dbReference>
<dbReference type="GO" id="GO:0051666">
    <property type="term" value="P:actin cortical patch localization"/>
    <property type="evidence" value="ECO:0007669"/>
    <property type="project" value="TreeGrafter"/>
</dbReference>
<dbReference type="InterPro" id="IPR008942">
    <property type="entry name" value="ENTH_VHS"/>
</dbReference>
<keyword evidence="4" id="KW-1185">Reference proteome</keyword>
<dbReference type="InterPro" id="IPR002014">
    <property type="entry name" value="VHS_dom"/>
</dbReference>
<evidence type="ECO:0000313" key="4">
    <source>
        <dbReference type="Proteomes" id="UP000092154"/>
    </source>
</evidence>
<feature type="region of interest" description="Disordered" evidence="1">
    <location>
        <begin position="152"/>
        <end position="216"/>
    </location>
</feature>
<dbReference type="AlphaFoldDB" id="A0A1B7NHS4"/>